<gene>
    <name evidence="1" type="ORF">MPRG_62130</name>
    <name evidence="2" type="ORF">QXL92_32080</name>
</gene>
<evidence type="ECO:0000313" key="1">
    <source>
        <dbReference type="EMBL" id="GFG82937.1"/>
    </source>
</evidence>
<proteinExistence type="predicted"/>
<dbReference type="EMBL" id="BLKX01000002">
    <property type="protein sequence ID" value="GFG82937.1"/>
    <property type="molecule type" value="Genomic_DNA"/>
</dbReference>
<reference evidence="1" key="2">
    <citation type="submission" date="2020-02" db="EMBL/GenBank/DDBJ databases">
        <authorList>
            <person name="Matsumoto Y."/>
            <person name="Kinjo T."/>
            <person name="Motooka D."/>
            <person name="Nabeya D."/>
            <person name="Jung N."/>
            <person name="Uechi K."/>
            <person name="Horii T."/>
            <person name="Iida T."/>
            <person name="Fujita J."/>
            <person name="Nakamura S."/>
        </authorList>
    </citation>
    <scope>NUCLEOTIDE SEQUENCE</scope>
    <source>
        <strain evidence="1">JCM 18565</strain>
        <plasmid evidence="1">pJCM18565</plasmid>
    </source>
</reference>
<geneLocation type="plasmid" evidence="1">
    <name>pJCM18565</name>
</geneLocation>
<dbReference type="AlphaFoldDB" id="A0AAJ1SHJ9"/>
<reference evidence="1 3" key="1">
    <citation type="journal article" date="2019" name="Emerg. Microbes Infect.">
        <title>Comprehensive subspecies identification of 175 nontuberculous mycobacteria species based on 7547 genomic profiles.</title>
        <authorList>
            <person name="Matsumoto Y."/>
            <person name="Kinjo T."/>
            <person name="Motooka D."/>
            <person name="Nabeya D."/>
            <person name="Jung N."/>
            <person name="Uechi K."/>
            <person name="Horii T."/>
            <person name="Iida T."/>
            <person name="Fujita J."/>
            <person name="Nakamura S."/>
        </authorList>
    </citation>
    <scope>NUCLEOTIDE SEQUENCE [LARGE SCALE GENOMIC DNA]</scope>
    <source>
        <strain evidence="1 3">JCM 18565</strain>
    </source>
</reference>
<keyword evidence="3" id="KW-1185">Reference proteome</keyword>
<dbReference type="EMBL" id="JAUFSA010000005">
    <property type="protein sequence ID" value="MDP7739374.1"/>
    <property type="molecule type" value="Genomic_DNA"/>
</dbReference>
<reference evidence="2" key="3">
    <citation type="submission" date="2023-06" db="EMBL/GenBank/DDBJ databases">
        <title>Identification of two novel mycobacterium reveal diversities and complexities of Mycobacterium gordonae clade.</title>
        <authorList>
            <person name="Matsumoto Y."/>
            <person name="Nakamura S."/>
            <person name="Motooka D."/>
            <person name="Fukushima K."/>
        </authorList>
    </citation>
    <scope>NUCLEOTIDE SEQUENCE</scope>
    <source>
        <strain evidence="2">TY812</strain>
    </source>
</reference>
<organism evidence="2 4">
    <name type="scientific">Mycobacterium paragordonae</name>
    <dbReference type="NCBI Taxonomy" id="1389713"/>
    <lineage>
        <taxon>Bacteria</taxon>
        <taxon>Bacillati</taxon>
        <taxon>Actinomycetota</taxon>
        <taxon>Actinomycetes</taxon>
        <taxon>Mycobacteriales</taxon>
        <taxon>Mycobacteriaceae</taxon>
        <taxon>Mycobacterium</taxon>
    </lineage>
</organism>
<evidence type="ECO:0000313" key="4">
    <source>
        <dbReference type="Proteomes" id="UP001229081"/>
    </source>
</evidence>
<comment type="caution">
    <text evidence="2">The sequence shown here is derived from an EMBL/GenBank/DDBJ whole genome shotgun (WGS) entry which is preliminary data.</text>
</comment>
<protein>
    <submittedName>
        <fullName evidence="2">Uncharacterized protein</fullName>
    </submittedName>
</protein>
<dbReference type="Proteomes" id="UP001229081">
    <property type="component" value="Unassembled WGS sequence"/>
</dbReference>
<name>A0AAJ1SHJ9_9MYCO</name>
<accession>A0AAJ1SHJ9</accession>
<sequence length="59" mass="6399">MPDTSGTPEMVVQILQNGEAVFVNAVAAVHLGLPHLTKEGAELLTLRKDLEWEVCGRLT</sequence>
<dbReference type="Proteomes" id="UP000465240">
    <property type="component" value="Unassembled WGS sequence"/>
</dbReference>
<dbReference type="RefSeq" id="WP_162951655.1">
    <property type="nucleotide sequence ID" value="NZ_BLKX01000002.1"/>
</dbReference>
<keyword evidence="1" id="KW-0614">Plasmid</keyword>
<evidence type="ECO:0000313" key="3">
    <source>
        <dbReference type="Proteomes" id="UP000465240"/>
    </source>
</evidence>
<evidence type="ECO:0000313" key="2">
    <source>
        <dbReference type="EMBL" id="MDP7739374.1"/>
    </source>
</evidence>